<feature type="transmembrane region" description="Helical" evidence="1">
    <location>
        <begin position="6"/>
        <end position="28"/>
    </location>
</feature>
<keyword evidence="1" id="KW-0472">Membrane</keyword>
<reference evidence="2" key="1">
    <citation type="submission" date="2014-11" db="EMBL/GenBank/DDBJ databases">
        <authorList>
            <person name="Amaro Gonzalez C."/>
        </authorList>
    </citation>
    <scope>NUCLEOTIDE SEQUENCE</scope>
</reference>
<protein>
    <submittedName>
        <fullName evidence="2">Uncharacterized protein</fullName>
    </submittedName>
</protein>
<dbReference type="EMBL" id="GBXM01031417">
    <property type="protein sequence ID" value="JAH77160.1"/>
    <property type="molecule type" value="Transcribed_RNA"/>
</dbReference>
<evidence type="ECO:0000313" key="2">
    <source>
        <dbReference type="EMBL" id="JAH77160.1"/>
    </source>
</evidence>
<reference evidence="2" key="2">
    <citation type="journal article" date="2015" name="Fish Shellfish Immunol.">
        <title>Early steps in the European eel (Anguilla anguilla)-Vibrio vulnificus interaction in the gills: Role of the RtxA13 toxin.</title>
        <authorList>
            <person name="Callol A."/>
            <person name="Pajuelo D."/>
            <person name="Ebbesson L."/>
            <person name="Teles M."/>
            <person name="MacKenzie S."/>
            <person name="Amaro C."/>
        </authorList>
    </citation>
    <scope>NUCLEOTIDE SEQUENCE</scope>
</reference>
<proteinExistence type="predicted"/>
<keyword evidence="1" id="KW-0812">Transmembrane</keyword>
<organism evidence="2">
    <name type="scientific">Anguilla anguilla</name>
    <name type="common">European freshwater eel</name>
    <name type="synonym">Muraena anguilla</name>
    <dbReference type="NCBI Taxonomy" id="7936"/>
    <lineage>
        <taxon>Eukaryota</taxon>
        <taxon>Metazoa</taxon>
        <taxon>Chordata</taxon>
        <taxon>Craniata</taxon>
        <taxon>Vertebrata</taxon>
        <taxon>Euteleostomi</taxon>
        <taxon>Actinopterygii</taxon>
        <taxon>Neopterygii</taxon>
        <taxon>Teleostei</taxon>
        <taxon>Anguilliformes</taxon>
        <taxon>Anguillidae</taxon>
        <taxon>Anguilla</taxon>
    </lineage>
</organism>
<dbReference type="AlphaFoldDB" id="A0A0E9VI94"/>
<evidence type="ECO:0000256" key="1">
    <source>
        <dbReference type="SAM" id="Phobius"/>
    </source>
</evidence>
<accession>A0A0E9VI94</accession>
<name>A0A0E9VI94_ANGAN</name>
<sequence>MCDILYLVQLHQMLIYLCLTLFVPATFVG</sequence>
<keyword evidence="1" id="KW-1133">Transmembrane helix</keyword>